<dbReference type="InterPro" id="IPR003673">
    <property type="entry name" value="CoA-Trfase_fam_III"/>
</dbReference>
<evidence type="ECO:0000256" key="1">
    <source>
        <dbReference type="ARBA" id="ARBA00022679"/>
    </source>
</evidence>
<dbReference type="GO" id="GO:0033611">
    <property type="term" value="P:oxalate catabolic process"/>
    <property type="evidence" value="ECO:0007669"/>
    <property type="project" value="UniProtKB-UniRule"/>
</dbReference>
<feature type="binding site" evidence="2">
    <location>
        <begin position="48"/>
        <end position="49"/>
    </location>
    <ligand>
        <name>CoA</name>
        <dbReference type="ChEBI" id="CHEBI:57287"/>
    </ligand>
</feature>
<dbReference type="NCBIfam" id="NF003809">
    <property type="entry name" value="PRK05398.1"/>
    <property type="match status" value="1"/>
</dbReference>
<comment type="catalytic activity">
    <reaction evidence="2">
        <text>formyl-CoA + oxalate = oxalyl-CoA + formate</text>
        <dbReference type="Rhea" id="RHEA:16545"/>
        <dbReference type="ChEBI" id="CHEBI:15740"/>
        <dbReference type="ChEBI" id="CHEBI:30623"/>
        <dbReference type="ChEBI" id="CHEBI:57376"/>
        <dbReference type="ChEBI" id="CHEBI:57388"/>
        <dbReference type="EC" id="2.8.3.16"/>
    </reaction>
</comment>
<comment type="subunit">
    <text evidence="2">Homodimer.</text>
</comment>
<reference evidence="4 5" key="2">
    <citation type="journal article" date="2009" name="Genome Res.">
        <title>Ortho-proteogenomics: multiple proteomes investigation through orthology and a new MS-based protocol.</title>
        <authorList>
            <person name="Gallien S."/>
            <person name="Perrodou E."/>
            <person name="Carapito C."/>
            <person name="Deshayes C."/>
            <person name="Reyrat J.M."/>
            <person name="Van Dorsselaer A."/>
            <person name="Poch O."/>
            <person name="Schaeffer C."/>
            <person name="Lecompte O."/>
        </authorList>
    </citation>
    <scope>NUCLEOTIDE SEQUENCE [LARGE SCALE GENOMIC DNA]</scope>
    <source>
        <strain evidence="5">ATCC 700084 / mc(2)155</strain>
    </source>
</reference>
<dbReference type="Pfam" id="PF02515">
    <property type="entry name" value="CoA_transf_3"/>
    <property type="match status" value="1"/>
</dbReference>
<name>I7G1B5_MYCS2</name>
<dbReference type="InterPro" id="IPR050483">
    <property type="entry name" value="CoA-transferase_III_domain"/>
</dbReference>
<evidence type="ECO:0000256" key="2">
    <source>
        <dbReference type="HAMAP-Rule" id="MF_00742"/>
    </source>
</evidence>
<comment type="function">
    <text evidence="2">Involved in the catabolism of oxalate and in the adapatation to low pH via the induction of the oxalate-dependent acid tolerance response (ATR). Catalyzes the transfer of the CoA moiety from formyl-CoA to oxalate.</text>
</comment>
<dbReference type="InterPro" id="IPR044855">
    <property type="entry name" value="CoA-Trfase_III_dom3_sf"/>
</dbReference>
<comment type="caution">
    <text evidence="2">Lacks conserved residue(s) required for the propagation of feature annotation.</text>
</comment>
<dbReference type="PANTHER" id="PTHR48207:SF3">
    <property type="entry name" value="SUCCINATE--HYDROXYMETHYLGLUTARATE COA-TRANSFERASE"/>
    <property type="match status" value="1"/>
</dbReference>
<protein>
    <recommendedName>
        <fullName evidence="2">Formyl-CoA:oxalate CoA-transferase</fullName>
        <shortName evidence="2">FCOCT</shortName>
        <ecNumber evidence="2">2.8.3.16</ecNumber>
    </recommendedName>
    <alternativeName>
        <fullName evidence="2">Formyl-coenzyme A transferase</fullName>
        <shortName evidence="2">Formyl-CoA transferase</shortName>
    </alternativeName>
</protein>
<dbReference type="Gene3D" id="3.40.50.10540">
    <property type="entry name" value="Crotonobetainyl-coa:carnitine coa-transferase, domain 1"/>
    <property type="match status" value="1"/>
</dbReference>
<gene>
    <name evidence="2" type="primary">frc</name>
    <name evidence="4" type="ordered locus">MSMEI_0165</name>
</gene>
<sequence length="440" mass="47775">MPGPERFLASRGMDMAETRPVNDDPAVPKNVGGKALSGVRVLDMTHVQSGPSATQLLAWLGADVIKLEAPKTGDITRNQLRDVPGVDSLYFTMLNCNKRSITVNMKSDAGKQIFTDLVSRVDILVENFGPGVVDRFGFPWERLQEINPRLIYASIKGFGPGKYANFKAYEVIAQAMGGSMATTGFEHAPPTVTGAQIGDSGTGIHLVAGVLAALYQRVSTGRGQRVEVAMQEAVLNLCRVKLRDQQRLTHGPLAEYPNDNFTDEVPRAGNASGGGQPGWAVRTKGGGPNDYIYIIVQPQVWAPLAELIGHPELADHPDWARPENRLNKLDKMFALIEDWSERLSKWEALEALNALNVPCGPVLGTKELIEDETLAELGAVVEVEHPQRGSFKTVGSPLRLSDSPVEIVRSPLLGEHTDAICAELGYTPEQLELFRVSGAI</sequence>
<comment type="pathway">
    <text evidence="2">Metabolic intermediate degradation; oxalate degradation; CO(2) and formate from oxalate: step 1/2.</text>
</comment>
<feature type="binding site" evidence="2">
    <location>
        <position position="135"/>
    </location>
    <ligand>
        <name>CoA</name>
        <dbReference type="ChEBI" id="CHEBI:57287"/>
    </ligand>
</feature>
<organism evidence="4 5">
    <name type="scientific">Mycolicibacterium smegmatis (strain ATCC 700084 / mc(2)155)</name>
    <name type="common">Mycobacterium smegmatis</name>
    <dbReference type="NCBI Taxonomy" id="246196"/>
    <lineage>
        <taxon>Bacteria</taxon>
        <taxon>Bacillati</taxon>
        <taxon>Actinomycetota</taxon>
        <taxon>Actinomycetes</taxon>
        <taxon>Mycobacteriales</taxon>
        <taxon>Mycobacteriaceae</taxon>
        <taxon>Mycolicibacterium</taxon>
    </lineage>
</organism>
<dbReference type="GO" id="GO:0033608">
    <property type="term" value="F:formyl-CoA transferase activity"/>
    <property type="evidence" value="ECO:0007669"/>
    <property type="project" value="UniProtKB-EC"/>
</dbReference>
<feature type="region of interest" description="Disordered" evidence="3">
    <location>
        <begin position="1"/>
        <end position="25"/>
    </location>
</feature>
<dbReference type="PANTHER" id="PTHR48207">
    <property type="entry name" value="SUCCINATE--HYDROXYMETHYLGLUTARATE COA-TRANSFERASE"/>
    <property type="match status" value="1"/>
</dbReference>
<dbReference type="UniPathway" id="UPA00540">
    <property type="reaction ID" value="UER00598"/>
</dbReference>
<dbReference type="Gene3D" id="3.30.1540.10">
    <property type="entry name" value="formyl-coa transferase, domain 3"/>
    <property type="match status" value="1"/>
</dbReference>
<comment type="similarity">
    <text evidence="2">Belongs to the CoA-transferase III family. Frc subfamily.</text>
</comment>
<dbReference type="KEGG" id="msg:MSMEI_0165"/>
<feature type="binding site" evidence="2">
    <location>
        <begin position="167"/>
        <end position="170"/>
    </location>
    <ligand>
        <name>CoA</name>
        <dbReference type="ChEBI" id="CHEBI:57287"/>
    </ligand>
</feature>
<feature type="active site" description="Nucleophile" evidence="2">
    <location>
        <position position="199"/>
    </location>
</feature>
<evidence type="ECO:0000256" key="3">
    <source>
        <dbReference type="SAM" id="MobiDB-lite"/>
    </source>
</evidence>
<reference evidence="4 5" key="1">
    <citation type="journal article" date="2007" name="Genome Biol.">
        <title>Interrupted coding sequences in Mycobacterium smegmatis: authentic mutations or sequencing errors?</title>
        <authorList>
            <person name="Deshayes C."/>
            <person name="Perrodou E."/>
            <person name="Gallien S."/>
            <person name="Euphrasie D."/>
            <person name="Schaeffer C."/>
            <person name="Van-Dorsselaer A."/>
            <person name="Poch O."/>
            <person name="Lecompte O."/>
            <person name="Reyrat J.M."/>
        </authorList>
    </citation>
    <scope>NUCLEOTIDE SEQUENCE [LARGE SCALE GENOMIC DNA]</scope>
    <source>
        <strain evidence="5">ATCC 700084 / mc(2)155</strain>
    </source>
</reference>
<dbReference type="EC" id="2.8.3.16" evidence="2"/>
<dbReference type="NCBIfam" id="TIGR03253">
    <property type="entry name" value="oxalate_frc"/>
    <property type="match status" value="1"/>
</dbReference>
<dbReference type="AlphaFoldDB" id="I7G1B5"/>
<proteinExistence type="inferred from homology"/>
<dbReference type="SUPFAM" id="SSF89796">
    <property type="entry name" value="CoA-transferase family III (CaiB/BaiF)"/>
    <property type="match status" value="1"/>
</dbReference>
<dbReference type="InterPro" id="IPR023606">
    <property type="entry name" value="CoA-Trfase_III_dom_1_sf"/>
</dbReference>
<evidence type="ECO:0000313" key="5">
    <source>
        <dbReference type="Proteomes" id="UP000006158"/>
    </source>
</evidence>
<dbReference type="PATRIC" id="fig|246196.56.peg.168"/>
<dbReference type="HAMAP" id="MF_00742">
    <property type="entry name" value="Formyl_CoA_transfer"/>
    <property type="match status" value="1"/>
</dbReference>
<evidence type="ECO:0000313" key="4">
    <source>
        <dbReference type="EMBL" id="AFP36646.1"/>
    </source>
</evidence>
<feature type="binding site" evidence="2">
    <location>
        <begin position="127"/>
        <end position="129"/>
    </location>
    <ligand>
        <name>CoA</name>
        <dbReference type="ChEBI" id="CHEBI:57287"/>
    </ligand>
</feature>
<dbReference type="EMBL" id="CP001663">
    <property type="protein sequence ID" value="AFP36646.1"/>
    <property type="molecule type" value="Genomic_DNA"/>
</dbReference>
<keyword evidence="1 2" id="KW-0808">Transferase</keyword>
<dbReference type="InterPro" id="IPR017659">
    <property type="entry name" value="Formyl_CoA_transfer"/>
</dbReference>
<feature type="binding site" evidence="2">
    <location>
        <begin position="274"/>
        <end position="276"/>
    </location>
    <ligand>
        <name>substrate</name>
    </ligand>
</feature>
<accession>I7G1B5</accession>
<dbReference type="Proteomes" id="UP000006158">
    <property type="component" value="Chromosome"/>
</dbReference>